<keyword evidence="2" id="KW-0238">DNA-binding</keyword>
<evidence type="ECO:0000256" key="2">
    <source>
        <dbReference type="ARBA" id="ARBA00023125"/>
    </source>
</evidence>
<reference evidence="5" key="1">
    <citation type="submission" date="2020-11" db="EMBL/GenBank/DDBJ databases">
        <authorList>
            <person name="Tran Van P."/>
        </authorList>
    </citation>
    <scope>NUCLEOTIDE SEQUENCE</scope>
</reference>
<feature type="compositionally biased region" description="Polar residues" evidence="4">
    <location>
        <begin position="1"/>
        <end position="24"/>
    </location>
</feature>
<dbReference type="EMBL" id="OC946385">
    <property type="protein sequence ID" value="CAD7663242.1"/>
    <property type="molecule type" value="Genomic_DNA"/>
</dbReference>
<evidence type="ECO:0000256" key="1">
    <source>
        <dbReference type="ARBA" id="ARBA00004123"/>
    </source>
</evidence>
<dbReference type="Proteomes" id="UP000728032">
    <property type="component" value="Unassembled WGS sequence"/>
</dbReference>
<dbReference type="InterPro" id="IPR009057">
    <property type="entry name" value="Homeodomain-like_sf"/>
</dbReference>
<dbReference type="GO" id="GO:0007389">
    <property type="term" value="P:pattern specification process"/>
    <property type="evidence" value="ECO:0007669"/>
    <property type="project" value="TreeGrafter"/>
</dbReference>
<evidence type="ECO:0000313" key="6">
    <source>
        <dbReference type="Proteomes" id="UP000728032"/>
    </source>
</evidence>
<name>A0A7R9MMV4_9ACAR</name>
<accession>A0A7R9MMV4</accession>
<feature type="region of interest" description="Disordered" evidence="4">
    <location>
        <begin position="74"/>
        <end position="97"/>
    </location>
</feature>
<dbReference type="GO" id="GO:0003677">
    <property type="term" value="F:DNA binding"/>
    <property type="evidence" value="ECO:0007669"/>
    <property type="project" value="UniProtKB-KW"/>
</dbReference>
<feature type="region of interest" description="Disordered" evidence="4">
    <location>
        <begin position="1"/>
        <end position="48"/>
    </location>
</feature>
<dbReference type="EMBL" id="CAJPVJ010031560">
    <property type="protein sequence ID" value="CAG2180379.1"/>
    <property type="molecule type" value="Genomic_DNA"/>
</dbReference>
<feature type="non-terminal residue" evidence="5">
    <location>
        <position position="1"/>
    </location>
</feature>
<dbReference type="PANTHER" id="PTHR21677">
    <property type="entry name" value="CRAMPED PROTEIN"/>
    <property type="match status" value="1"/>
</dbReference>
<comment type="subcellular location">
    <subcellularLocation>
        <location evidence="1">Nucleus</location>
    </subcellularLocation>
</comment>
<keyword evidence="3" id="KW-0539">Nucleus</keyword>
<feature type="compositionally biased region" description="Basic and acidic residues" evidence="4">
    <location>
        <begin position="74"/>
        <end position="87"/>
    </location>
</feature>
<dbReference type="OrthoDB" id="515799at2759"/>
<feature type="non-terminal residue" evidence="5">
    <location>
        <position position="302"/>
    </location>
</feature>
<feature type="compositionally biased region" description="Polar residues" evidence="4">
    <location>
        <begin position="39"/>
        <end position="48"/>
    </location>
</feature>
<dbReference type="PANTHER" id="PTHR21677:SF1">
    <property type="entry name" value="PROTEIN CRAMPED-LIKE"/>
    <property type="match status" value="1"/>
</dbReference>
<evidence type="ECO:0000313" key="5">
    <source>
        <dbReference type="EMBL" id="CAD7663242.1"/>
    </source>
</evidence>
<gene>
    <name evidence="5" type="ORF">ONB1V03_LOCUS19802</name>
</gene>
<dbReference type="GO" id="GO:0005634">
    <property type="term" value="C:nucleus"/>
    <property type="evidence" value="ECO:0007669"/>
    <property type="project" value="UniProtKB-SubCell"/>
</dbReference>
<evidence type="ECO:0000256" key="3">
    <source>
        <dbReference type="ARBA" id="ARBA00023242"/>
    </source>
</evidence>
<protein>
    <submittedName>
        <fullName evidence="5">Uncharacterized protein</fullName>
    </submittedName>
</protein>
<organism evidence="5">
    <name type="scientific">Oppiella nova</name>
    <dbReference type="NCBI Taxonomy" id="334625"/>
    <lineage>
        <taxon>Eukaryota</taxon>
        <taxon>Metazoa</taxon>
        <taxon>Ecdysozoa</taxon>
        <taxon>Arthropoda</taxon>
        <taxon>Chelicerata</taxon>
        <taxon>Arachnida</taxon>
        <taxon>Acari</taxon>
        <taxon>Acariformes</taxon>
        <taxon>Sarcoptiformes</taxon>
        <taxon>Oribatida</taxon>
        <taxon>Brachypylina</taxon>
        <taxon>Oppioidea</taxon>
        <taxon>Oppiidae</taxon>
        <taxon>Oppiella</taxon>
    </lineage>
</organism>
<proteinExistence type="predicted"/>
<dbReference type="GO" id="GO:0003682">
    <property type="term" value="F:chromatin binding"/>
    <property type="evidence" value="ECO:0007669"/>
    <property type="project" value="InterPro"/>
</dbReference>
<dbReference type="SUPFAM" id="SSF46689">
    <property type="entry name" value="Homeodomain-like"/>
    <property type="match status" value="1"/>
</dbReference>
<keyword evidence="6" id="KW-1185">Reference proteome</keyword>
<dbReference type="Gene3D" id="1.10.10.60">
    <property type="entry name" value="Homeodomain-like"/>
    <property type="match status" value="1"/>
</dbReference>
<dbReference type="AlphaFoldDB" id="A0A7R9MMV4"/>
<evidence type="ECO:0000256" key="4">
    <source>
        <dbReference type="SAM" id="MobiDB-lite"/>
    </source>
</evidence>
<dbReference type="InterPro" id="IPR055315">
    <property type="entry name" value="Cramped-like"/>
</dbReference>
<sequence length="302" mass="35178">ATKTVTHELNGQSLSPNLDENQLISRRKSNRISKPIQRSLESSTTANSPNVSLKKTIVKQNLLQNNVTNCETEKAMVNRTAKPDDSNAKSSKGGKSLRKLQMWTNEDTKCFFEAICEHGKDFPRIQSYMTQRCEKKGIPQDQIKNYEQIRHYYYRMWHKIANSMEPNEVVDKNIQEIYGLINYGEIWKKFGTKFDNKLSFSLQQLVNFGHTTFKVKKGRIRVKTPICNALKKIHKIKVAENVDQNLLNLPKEVCIELHPANNESWLRVHSLSQNPRVRTKMSLQKRLSCLVEYLEKRWNQSR</sequence>